<feature type="coiled-coil region" evidence="1">
    <location>
        <begin position="165"/>
        <end position="478"/>
    </location>
</feature>
<comment type="caution">
    <text evidence="3">The sequence shown here is derived from an EMBL/GenBank/DDBJ whole genome shotgun (WGS) entry which is preliminary data.</text>
</comment>
<feature type="coiled-coil region" evidence="1">
    <location>
        <begin position="1183"/>
        <end position="1237"/>
    </location>
</feature>
<protein>
    <submittedName>
        <fullName evidence="3">Uncharacterized protein</fullName>
    </submittedName>
</protein>
<name>A0A1J4K9A2_9EUKA</name>
<evidence type="ECO:0000256" key="1">
    <source>
        <dbReference type="SAM" id="Coils"/>
    </source>
</evidence>
<feature type="coiled-coil region" evidence="1">
    <location>
        <begin position="672"/>
        <end position="699"/>
    </location>
</feature>
<feature type="coiled-coil region" evidence="1">
    <location>
        <begin position="12"/>
        <end position="110"/>
    </location>
</feature>
<feature type="coiled-coil region" evidence="1">
    <location>
        <begin position="1052"/>
        <end position="1142"/>
    </location>
</feature>
<dbReference type="RefSeq" id="XP_068359390.1">
    <property type="nucleotide sequence ID" value="XM_068504542.1"/>
</dbReference>
<feature type="coiled-coil region" evidence="1">
    <location>
        <begin position="1981"/>
        <end position="2052"/>
    </location>
</feature>
<sequence>MEMTKSSIHETIQKKDQEINKLKSSLAEIKLELDNSNAANRESLNKKENEIELLKSEFTVQSQNLSTMNSELERKCIDSDSQIRLLKQQLENKNQQISYLEDERRTMNDQFQSTIQQIRDRDLEISNLRHSMSLLPNELDSNTMKKRIELLESDLEFSRSKAFEVSKLQGEKDALQQTNQMLDEINSSLKSKVNEQELAIHTYQEQVKKMQTDFLKVQDNLPETKTLIMKMQRLMTKVRQLETKIESQQSIIDEMKVEKKVLHQKSNKYQEQLKDKNHTIQKMKESINESFDLDKQKSNELTHLKNKMNEYESAMKLLVKKMKQKEAQHTILLKENKELKNEFNETKETLDITKTTLLDTQNELSIIREELSDKTLTLETIQERLRESTEQARDLSTVQTKLEQQNSLVKACEDRNTLLLSEINSQEEKIKLLNEKNIEVDQALKKIKQENLALEKNNETLSMLNKKQERELEDAHTKIIDMHSRLLQYETDMNSSIDSIKNLSLDKDRDKNELRLVQSYVSQERAKYRSDISSFQKQISEFIVEKTDLQHTVDQLNFELKTIQHLLESKENELKFEQTKHEEDIRNAREIASKQLDENKKLKEKLNEIEAKSKQILNEFNHILPTESFHDLPMKIEQFRVEHQKQMNSIAKIKSLCGVSNHEKDSDVDKFVINLMQENDNLIEKNKQIQQMLNCSNDEDILDEISKFKADNYNSKKIINRLQEMCNSDDVLNAVARIQTQNDEFIQQNEHIKSFFPEFSKEMNQENGMAKNPRNIFDIVKEVKTLTDENSSKTRLINSITDSLGCDKNSLQGKIDEMKNKIGIIDKLKEITNLSKDSDDNQLYFVINKLNNENASMNDALNEIKKNFTENFPNNLNKSELSTEEEITRIKSLVAKTVKENNFLKVQINNDDGNNTIEDTKFALAKLKEDSQSMHKIYKKLNTNGEFSYSNKGDIIKKISSMKENEKELQEILQTNDIKSSVQKILLENEKYKKSEDHLTYVLEKSPQKHGSHSDRVAEVLRQNEELKKMQQTIKNILPNRNLQEESPEEQILNLLNENKSLKSQNEKINRMVQPILSKDSNEKSLQEKINDIINENEELKRVQKSASSLIPSKEIDFISKVKDLVSQYKSLEDEKRQISMMLPYNMSKDTDLKTRISELLNENSEMKSLQRDINYLLPQSNETDLKGKVQNLVSQNKKLMEEKRIIESMLPRTTEKMELQERINNLLVENTNFKRTEQRISRIIPNSERFLNTTEKGIEDQVREFVAQNESLTKEVKEAQSMIPGNHKTLKEAISHVLNENQRLKHDQNISIQALPSSMKKINGENLPNLIKDYVKQAENYKNQIEDAGNILPGDRKEPISNRITNLISESNKLKDSEMKMKTMLADFSDDEDVVSSVKSIVGKVHEVEKIIPTMKGEDFVLAVKDLVNDKKQLLDNQKECYEMISESLTPGANSLPEKISSLLNANSIYKDQQEKIESMIFAEGEPHSSIEARIREILNENQELKNSEAELAKLIPIKNSNDEKSLQEGFRDIIKENEQILNEKENVQKLLLSLNNLPLSSDNNGCISPHDRGSIEQQIQALIDNRNSLEEAINEAESALPPEFRDLSNSPGKSKKKSLKEKIESLVEANEQLKSEKNKLIDLISPEIGSTLNLNSSGFMNGEINLTNSVQSMISTLSYLRKILPKELSNENVSLPEAFKAIVNENNELKKQKDELQSLMSADSPTDLTTQLQNLLAINSDLKQRFDRIMSMIPGPPATFDDLLTQLRYMIDSNLELQELRVDIESLLTSDANSRKRFLSQLNRLSNDNQLHQIKNLVDQCDIYKMDSEVLETIKVTLESNGSDPNIPVKEIERLIKVNNEYQEFTKALFEKCRCDSPFDVFKLVSDLQLNFAVSYEFNQKLFDAISAPSQSPIRIVFPVPEVRKTALMKLIDTTKQRIIESQHSIALVIDRARRSGFNGDTLRESVRFLEEMAAVSEKHKVEENIRLEIEELRELNNKQQKVNEQHRDKFRKRLQEKMELIEEIQESCAQREQLAVNAVEEEKKKTRQLEIIGDRNKRIIEELLRVMNGKGADIDFLREHLSSPDAAILQYAKIIHEAISKVQKSGNFVL</sequence>
<dbReference type="Proteomes" id="UP000179807">
    <property type="component" value="Unassembled WGS sequence"/>
</dbReference>
<dbReference type="PANTHER" id="PTHR23159:SF31">
    <property type="entry name" value="CENTROSOME-ASSOCIATED PROTEIN CEP250 ISOFORM X1"/>
    <property type="match status" value="1"/>
</dbReference>
<evidence type="ECO:0000313" key="4">
    <source>
        <dbReference type="Proteomes" id="UP000179807"/>
    </source>
</evidence>
<keyword evidence="1" id="KW-0175">Coiled coil</keyword>
<dbReference type="VEuPathDB" id="TrichDB:TRFO_25737"/>
<dbReference type="GeneID" id="94839246"/>
<evidence type="ECO:0000313" key="3">
    <source>
        <dbReference type="EMBL" id="OHT06254.1"/>
    </source>
</evidence>
<proteinExistence type="predicted"/>
<feature type="coiled-coil region" evidence="1">
    <location>
        <begin position="553"/>
        <end position="619"/>
    </location>
</feature>
<organism evidence="3 4">
    <name type="scientific">Tritrichomonas foetus</name>
    <dbReference type="NCBI Taxonomy" id="1144522"/>
    <lineage>
        <taxon>Eukaryota</taxon>
        <taxon>Metamonada</taxon>
        <taxon>Parabasalia</taxon>
        <taxon>Tritrichomonadida</taxon>
        <taxon>Tritrichomonadidae</taxon>
        <taxon>Tritrichomonas</taxon>
    </lineage>
</organism>
<keyword evidence="4" id="KW-1185">Reference proteome</keyword>
<accession>A0A1J4K9A2</accession>
<dbReference type="EMBL" id="MLAK01000731">
    <property type="protein sequence ID" value="OHT06254.1"/>
    <property type="molecule type" value="Genomic_DNA"/>
</dbReference>
<gene>
    <name evidence="3" type="ORF">TRFO_25737</name>
</gene>
<evidence type="ECO:0000256" key="2">
    <source>
        <dbReference type="SAM" id="MobiDB-lite"/>
    </source>
</evidence>
<dbReference type="PANTHER" id="PTHR23159">
    <property type="entry name" value="CENTROSOMAL PROTEIN 2"/>
    <property type="match status" value="1"/>
</dbReference>
<feature type="region of interest" description="Disordered" evidence="2">
    <location>
        <begin position="1599"/>
        <end position="1621"/>
    </location>
</feature>
<reference evidence="3" key="1">
    <citation type="submission" date="2016-10" db="EMBL/GenBank/DDBJ databases">
        <authorList>
            <person name="Benchimol M."/>
            <person name="Almeida L.G."/>
            <person name="Vasconcelos A.T."/>
            <person name="Perreira-Neves A."/>
            <person name="Rosa I.A."/>
            <person name="Tasca T."/>
            <person name="Bogo M.R."/>
            <person name="de Souza W."/>
        </authorList>
    </citation>
    <scope>NUCLEOTIDE SEQUENCE [LARGE SCALE GENOMIC DNA]</scope>
    <source>
        <strain evidence="3">K</strain>
    </source>
</reference>